<dbReference type="GO" id="GO:0003676">
    <property type="term" value="F:nucleic acid binding"/>
    <property type="evidence" value="ECO:0007669"/>
    <property type="project" value="InterPro"/>
</dbReference>
<proteinExistence type="predicted"/>
<evidence type="ECO:0000256" key="2">
    <source>
        <dbReference type="ARBA" id="ARBA00022679"/>
    </source>
</evidence>
<protein>
    <submittedName>
        <fullName evidence="3">16S rRNA (Guanine(966)-N(2))-methyltransferase RsmD</fullName>
        <ecNumber evidence="3">2.1.1.171</ecNumber>
    </submittedName>
</protein>
<evidence type="ECO:0000313" key="3">
    <source>
        <dbReference type="EMBL" id="MTD55357.1"/>
    </source>
</evidence>
<gene>
    <name evidence="3" type="primary">rsmD</name>
    <name evidence="3" type="ORF">GKO32_15420</name>
</gene>
<reference evidence="3 4" key="1">
    <citation type="submission" date="2019-11" db="EMBL/GenBank/DDBJ databases">
        <title>Draft genome of Amycolatopsis RM579.</title>
        <authorList>
            <person name="Duangmal K."/>
            <person name="Mingma R."/>
        </authorList>
    </citation>
    <scope>NUCLEOTIDE SEQUENCE [LARGE SCALE GENOMIC DNA]</scope>
    <source>
        <strain evidence="3 4">RM579</strain>
    </source>
</reference>
<dbReference type="GO" id="GO:0052913">
    <property type="term" value="F:16S rRNA (guanine(966)-N(2))-methyltransferase activity"/>
    <property type="evidence" value="ECO:0007669"/>
    <property type="project" value="UniProtKB-EC"/>
</dbReference>
<keyword evidence="2 3" id="KW-0808">Transferase</keyword>
<dbReference type="PANTHER" id="PTHR43542">
    <property type="entry name" value="METHYLTRANSFERASE"/>
    <property type="match status" value="1"/>
</dbReference>
<dbReference type="NCBIfam" id="TIGR00095">
    <property type="entry name" value="16S rRNA (guanine(966)-N(2))-methyltransferase RsmD"/>
    <property type="match status" value="1"/>
</dbReference>
<dbReference type="PROSITE" id="PS00092">
    <property type="entry name" value="N6_MTASE"/>
    <property type="match status" value="1"/>
</dbReference>
<dbReference type="InterPro" id="IPR002052">
    <property type="entry name" value="DNA_methylase_N6_adenine_CS"/>
</dbReference>
<dbReference type="PIRSF" id="PIRSF004553">
    <property type="entry name" value="CHP00095"/>
    <property type="match status" value="1"/>
</dbReference>
<dbReference type="OrthoDB" id="9803017at2"/>
<dbReference type="InterPro" id="IPR004398">
    <property type="entry name" value="RNA_MeTrfase_RsmD"/>
</dbReference>
<accession>A0A6N7YQR9</accession>
<comment type="caution">
    <text evidence="3">The sequence shown here is derived from an EMBL/GenBank/DDBJ whole genome shotgun (WGS) entry which is preliminary data.</text>
</comment>
<dbReference type="Gene3D" id="3.40.50.150">
    <property type="entry name" value="Vaccinia Virus protein VP39"/>
    <property type="match status" value="1"/>
</dbReference>
<dbReference type="Pfam" id="PF03602">
    <property type="entry name" value="Cons_hypoth95"/>
    <property type="match status" value="1"/>
</dbReference>
<sequence length="193" mass="20227">MPAVTRIVAGRAGGRRLKVPPQGTRPTSERVRESLFNALESAGELDGARVLDLYAGSGALGLEALSRGARDALFVESDRRALQVLRGNVAELALGGQVRAGQVESVLAQPADQPFDLVLADPPYAVDAVRLGAMLAALAAGGWIADDGLVIVERAKRDGEPGWPAGFAPVRTMRHGDTALHWAEFVTSPRSGG</sequence>
<evidence type="ECO:0000256" key="1">
    <source>
        <dbReference type="ARBA" id="ARBA00022603"/>
    </source>
</evidence>
<dbReference type="AlphaFoldDB" id="A0A6N7YQR9"/>
<dbReference type="CDD" id="cd02440">
    <property type="entry name" value="AdoMet_MTases"/>
    <property type="match status" value="1"/>
</dbReference>
<keyword evidence="4" id="KW-1185">Reference proteome</keyword>
<dbReference type="EMBL" id="WMBA01000020">
    <property type="protein sequence ID" value="MTD55357.1"/>
    <property type="molecule type" value="Genomic_DNA"/>
</dbReference>
<keyword evidence="1 3" id="KW-0489">Methyltransferase</keyword>
<dbReference type="Proteomes" id="UP000440096">
    <property type="component" value="Unassembled WGS sequence"/>
</dbReference>
<evidence type="ECO:0000313" key="4">
    <source>
        <dbReference type="Proteomes" id="UP000440096"/>
    </source>
</evidence>
<organism evidence="3 4">
    <name type="scientific">Amycolatopsis pithecellobii</name>
    <dbReference type="NCBI Taxonomy" id="664692"/>
    <lineage>
        <taxon>Bacteria</taxon>
        <taxon>Bacillati</taxon>
        <taxon>Actinomycetota</taxon>
        <taxon>Actinomycetes</taxon>
        <taxon>Pseudonocardiales</taxon>
        <taxon>Pseudonocardiaceae</taxon>
        <taxon>Amycolatopsis</taxon>
    </lineage>
</organism>
<dbReference type="EC" id="2.1.1.171" evidence="3"/>
<dbReference type="PANTHER" id="PTHR43542:SF1">
    <property type="entry name" value="METHYLTRANSFERASE"/>
    <property type="match status" value="1"/>
</dbReference>
<dbReference type="InterPro" id="IPR029063">
    <property type="entry name" value="SAM-dependent_MTases_sf"/>
</dbReference>
<dbReference type="SUPFAM" id="SSF53335">
    <property type="entry name" value="S-adenosyl-L-methionine-dependent methyltransferases"/>
    <property type="match status" value="1"/>
</dbReference>
<name>A0A6N7YQR9_9PSEU</name>